<dbReference type="Proteomes" id="UP001348098">
    <property type="component" value="Unassembled WGS sequence"/>
</dbReference>
<gene>
    <name evidence="2" type="ORF">U3653_33170</name>
</gene>
<dbReference type="SUPFAM" id="SSF56801">
    <property type="entry name" value="Acetyl-CoA synthetase-like"/>
    <property type="match status" value="1"/>
</dbReference>
<feature type="domain" description="AMP-dependent synthetase/ligase" evidence="1">
    <location>
        <begin position="55"/>
        <end position="401"/>
    </location>
</feature>
<comment type="caution">
    <text evidence="2">The sequence shown here is derived from an EMBL/GenBank/DDBJ whole genome shotgun (WGS) entry which is preliminary data.</text>
</comment>
<proteinExistence type="predicted"/>
<sequence length="402" mass="42741">GFVARLSRILAAVVADANIPVGEIELLSDAERHDVLTAWNDTTHSVEPATLGTLLRRTAAATPGAVALVADLPGGERAELSYAELAARVNRLARYLISVGVGPETRVALAFRRSVDLVVAMYAVAEAGGAYVPVDPDQAAERTDYILSVAAPVCVLSNAESDFDTDVAPVVRLEDLELTAVASVPLTDSERVVPLRPENTAYVIFTSGSTGRPKGVAVPHAAVVNQLLWKVAEFALTQDDSVLLKTAATFDLSVWEFWSAAVCGGRLVIAAPDGHRDSVYLNDLVARESVTTLHAVPSMLEALLAHRPAADDWSPRRVLAIGESLPGALAQRFLRGYPRTELFNLYGPTEAAVSITSHRVTVADETSVPIGAPEWNSRVFVLDGRLRPVPVGVSGELYLAGA</sequence>
<accession>A0ABU6B6B1</accession>
<dbReference type="PANTHER" id="PTHR45527">
    <property type="entry name" value="NONRIBOSOMAL PEPTIDE SYNTHETASE"/>
    <property type="match status" value="1"/>
</dbReference>
<organism evidence="2 3">
    <name type="scientific">Nocardia implantans</name>
    <dbReference type="NCBI Taxonomy" id="3108168"/>
    <lineage>
        <taxon>Bacteria</taxon>
        <taxon>Bacillati</taxon>
        <taxon>Actinomycetota</taxon>
        <taxon>Actinomycetes</taxon>
        <taxon>Mycobacteriales</taxon>
        <taxon>Nocardiaceae</taxon>
        <taxon>Nocardia</taxon>
    </lineage>
</organism>
<dbReference type="Gene3D" id="2.30.38.10">
    <property type="entry name" value="Luciferase, Domain 3"/>
    <property type="match status" value="1"/>
</dbReference>
<feature type="non-terminal residue" evidence="2">
    <location>
        <position position="1"/>
    </location>
</feature>
<keyword evidence="3" id="KW-1185">Reference proteome</keyword>
<evidence type="ECO:0000313" key="3">
    <source>
        <dbReference type="Proteomes" id="UP001348098"/>
    </source>
</evidence>
<name>A0ABU6B6B1_9NOCA</name>
<evidence type="ECO:0000259" key="1">
    <source>
        <dbReference type="Pfam" id="PF00501"/>
    </source>
</evidence>
<dbReference type="PANTHER" id="PTHR45527:SF1">
    <property type="entry name" value="FATTY ACID SYNTHASE"/>
    <property type="match status" value="1"/>
</dbReference>
<feature type="non-terminal residue" evidence="2">
    <location>
        <position position="402"/>
    </location>
</feature>
<dbReference type="InterPro" id="IPR000873">
    <property type="entry name" value="AMP-dep_synth/lig_dom"/>
</dbReference>
<dbReference type="Gene3D" id="3.30.559.30">
    <property type="entry name" value="Nonribosomal peptide synthetase, condensation domain"/>
    <property type="match status" value="1"/>
</dbReference>
<dbReference type="InterPro" id="IPR020845">
    <property type="entry name" value="AMP-binding_CS"/>
</dbReference>
<dbReference type="RefSeq" id="WP_324722503.1">
    <property type="nucleotide sequence ID" value="NZ_JAYKYQ010000032.1"/>
</dbReference>
<dbReference type="Gene3D" id="3.40.50.980">
    <property type="match status" value="2"/>
</dbReference>
<evidence type="ECO:0000313" key="2">
    <source>
        <dbReference type="EMBL" id="MEB3514899.1"/>
    </source>
</evidence>
<dbReference type="EMBL" id="JAYKYQ010000032">
    <property type="protein sequence ID" value="MEB3514899.1"/>
    <property type="molecule type" value="Genomic_DNA"/>
</dbReference>
<dbReference type="PROSITE" id="PS00455">
    <property type="entry name" value="AMP_BINDING"/>
    <property type="match status" value="1"/>
</dbReference>
<reference evidence="2 3" key="1">
    <citation type="submission" date="2023-12" db="EMBL/GenBank/DDBJ databases">
        <title>novel species in genus Nocarida.</title>
        <authorList>
            <person name="Li Z."/>
        </authorList>
    </citation>
    <scope>NUCLEOTIDE SEQUENCE [LARGE SCALE GENOMIC DNA]</scope>
    <source>
        <strain evidence="2 3">CDC186</strain>
    </source>
</reference>
<protein>
    <submittedName>
        <fullName evidence="2">AMP-binding protein</fullName>
    </submittedName>
</protein>
<dbReference type="Pfam" id="PF00501">
    <property type="entry name" value="AMP-binding"/>
    <property type="match status" value="1"/>
</dbReference>